<dbReference type="Gene3D" id="2.130.10.130">
    <property type="entry name" value="Integrin alpha, N-terminal"/>
    <property type="match status" value="3"/>
</dbReference>
<keyword evidence="7" id="KW-1185">Reference proteome</keyword>
<dbReference type="PANTHER" id="PTHR23221:SF7">
    <property type="entry name" value="PHOSPHATIDYLINOSITOL-GLYCAN-SPECIFIC PHOSPHOLIPASE D"/>
    <property type="match status" value="1"/>
</dbReference>
<dbReference type="GO" id="GO:0016787">
    <property type="term" value="F:hydrolase activity"/>
    <property type="evidence" value="ECO:0007669"/>
    <property type="project" value="UniProtKB-KW"/>
</dbReference>
<dbReference type="AlphaFoldDB" id="A0A5N8XWT9"/>
<dbReference type="SMART" id="SM00191">
    <property type="entry name" value="Int_alpha"/>
    <property type="match status" value="6"/>
</dbReference>
<dbReference type="Pfam" id="PF01839">
    <property type="entry name" value="FG-GAP"/>
    <property type="match status" value="6"/>
</dbReference>
<evidence type="ECO:0000256" key="4">
    <source>
        <dbReference type="ARBA" id="ARBA00023180"/>
    </source>
</evidence>
<dbReference type="PANTHER" id="PTHR23221">
    <property type="entry name" value="GLYCOSYLPHOSPHATIDYLINOSITOL PHOSPHOLIPASE D"/>
    <property type="match status" value="1"/>
</dbReference>
<sequence>MQHPLRLTLATATAAALTGGLLTLATATPAAAAPAKFTDDFNGDGYHDLVTAAPMATVGGAKYAGAVVVNYGSASGISADRSAVISQNTSGIPGTAEQEDEFGRALASGDLNNDGYADLVVGTEQEDVDGDTDSGTVVVVWGSKDGLSGGLTVADPAAAAGAEWGQSLAVGDFGGDGKADLAIGSTAKDIWIHEGGFTKASGAASTQKLTTDLQAGIIYGAQHLASGDVNGDGTADLVVSGQYHPDDWTYDDGTLIYLGSASGLTFQKFLKNESHRLAAVGDLNADGYADVVTSAPPGTVREGDGGSVSAYLGSASGVRTSPQTTITQDSEGVPGADEPEDWFGDSFSVGDVNGDGYADVAVGALYEKVGDVHQTGSVTVLRGSATGLTGTGSQAFSQATEGVPGTAEANDFFGTAVRLSDLNGDGKADLSVGAPGENDANGAVWNLRGASSGVTTTGALSFGPSAVGVPTVDYPRLGFSLLR</sequence>
<gene>
    <name evidence="6" type="ORF">FNH08_43185</name>
</gene>
<dbReference type="GO" id="GO:0008305">
    <property type="term" value="C:integrin complex"/>
    <property type="evidence" value="ECO:0007669"/>
    <property type="project" value="InterPro"/>
</dbReference>
<comment type="caution">
    <text evidence="6">The sequence shown here is derived from an EMBL/GenBank/DDBJ whole genome shotgun (WGS) entry which is preliminary data.</text>
</comment>
<organism evidence="6 7">
    <name type="scientific">Streptomyces spongiae</name>
    <dbReference type="NCBI Taxonomy" id="565072"/>
    <lineage>
        <taxon>Bacteria</taxon>
        <taxon>Bacillati</taxon>
        <taxon>Actinomycetota</taxon>
        <taxon>Actinomycetes</taxon>
        <taxon>Kitasatosporales</taxon>
        <taxon>Streptomycetaceae</taxon>
        <taxon>Streptomyces</taxon>
    </lineage>
</organism>
<dbReference type="OrthoDB" id="344301at2"/>
<dbReference type="InterPro" id="IPR013517">
    <property type="entry name" value="FG-GAP"/>
</dbReference>
<keyword evidence="1 5" id="KW-0732">Signal</keyword>
<evidence type="ECO:0000256" key="1">
    <source>
        <dbReference type="ARBA" id="ARBA00022729"/>
    </source>
</evidence>
<dbReference type="PROSITE" id="PS51470">
    <property type="entry name" value="FG_GAP"/>
    <property type="match status" value="3"/>
</dbReference>
<dbReference type="PRINTS" id="PR01185">
    <property type="entry name" value="INTEGRINA"/>
</dbReference>
<dbReference type="InterPro" id="IPR000413">
    <property type="entry name" value="Integrin_alpha"/>
</dbReference>
<evidence type="ECO:0000256" key="2">
    <source>
        <dbReference type="ARBA" id="ARBA00022737"/>
    </source>
</evidence>
<dbReference type="InterPro" id="IPR028994">
    <property type="entry name" value="Integrin_alpha_N"/>
</dbReference>
<protein>
    <submittedName>
        <fullName evidence="6">VCBS repeat-containing protein</fullName>
    </submittedName>
</protein>
<keyword evidence="4" id="KW-0325">Glycoprotein</keyword>
<feature type="chain" id="PRO_5024392771" evidence="5">
    <location>
        <begin position="33"/>
        <end position="483"/>
    </location>
</feature>
<evidence type="ECO:0000256" key="5">
    <source>
        <dbReference type="SAM" id="SignalP"/>
    </source>
</evidence>
<dbReference type="GO" id="GO:0007155">
    <property type="term" value="P:cell adhesion"/>
    <property type="evidence" value="ECO:0007669"/>
    <property type="project" value="InterPro"/>
</dbReference>
<dbReference type="EMBL" id="VJZC01000625">
    <property type="protein sequence ID" value="MPY63726.1"/>
    <property type="molecule type" value="Genomic_DNA"/>
</dbReference>
<dbReference type="InterPro" id="IPR013519">
    <property type="entry name" value="Int_alpha_beta-p"/>
</dbReference>
<keyword evidence="2" id="KW-0677">Repeat</keyword>
<feature type="signal peptide" evidence="5">
    <location>
        <begin position="1"/>
        <end position="32"/>
    </location>
</feature>
<dbReference type="SUPFAM" id="SSF69318">
    <property type="entry name" value="Integrin alpha N-terminal domain"/>
    <property type="match status" value="1"/>
</dbReference>
<accession>A0A5N8XWT9</accession>
<evidence type="ECO:0000313" key="6">
    <source>
        <dbReference type="EMBL" id="MPY63726.1"/>
    </source>
</evidence>
<dbReference type="RefSeq" id="WP_152776978.1">
    <property type="nucleotide sequence ID" value="NZ_VJZC01000625.1"/>
</dbReference>
<proteinExistence type="predicted"/>
<dbReference type="Proteomes" id="UP000400924">
    <property type="component" value="Unassembled WGS sequence"/>
</dbReference>
<keyword evidence="3" id="KW-0378">Hydrolase</keyword>
<name>A0A5N8XWT9_9ACTN</name>
<evidence type="ECO:0000256" key="3">
    <source>
        <dbReference type="ARBA" id="ARBA00022801"/>
    </source>
</evidence>
<evidence type="ECO:0000313" key="7">
    <source>
        <dbReference type="Proteomes" id="UP000400924"/>
    </source>
</evidence>
<reference evidence="6 7" key="1">
    <citation type="submission" date="2019-07" db="EMBL/GenBank/DDBJ databases">
        <title>New species of Amycolatopsis and Streptomyces.</title>
        <authorList>
            <person name="Duangmal K."/>
            <person name="Teo W.F.A."/>
            <person name="Lipun K."/>
        </authorList>
    </citation>
    <scope>NUCLEOTIDE SEQUENCE [LARGE SCALE GENOMIC DNA]</scope>
    <source>
        <strain evidence="6 7">NBRC 106415</strain>
    </source>
</reference>